<sequence length="282" mass="30470">MIDQLEPPAERELTPARAARMRARLHRETAAPARPRRTRRLALAGVASLAVAAAVAIPLTRNDVLPTTIAMGPGELDKPLSREITDCLNGYPDTPMFENGARFPVTEDDLAVAVHHDRRTTAVFLTDRGYLACERTEGLLPGDEPSGGFSVEEWHGTRDWLPGPVQVLMRTSTEADSGAVDASGRISPRVARIELEHGDGRTTAARLAGGTFGLVSTTDVGGDAALVAYDTRGAEIWRRPFFVPSPDTDRCWSDPSGNIVYPPLRGETSSTPNCLPAEPWKP</sequence>
<name>A0ABW4AHW5_9ACTN</name>
<protein>
    <submittedName>
        <fullName evidence="2">Uncharacterized protein</fullName>
    </submittedName>
</protein>
<gene>
    <name evidence="2" type="ORF">ACFQ5G_30870</name>
</gene>
<comment type="caution">
    <text evidence="2">The sequence shown here is derived from an EMBL/GenBank/DDBJ whole genome shotgun (WGS) entry which is preliminary data.</text>
</comment>
<dbReference type="EMBL" id="JBHTMK010000040">
    <property type="protein sequence ID" value="MFD1369763.1"/>
    <property type="molecule type" value="Genomic_DNA"/>
</dbReference>
<evidence type="ECO:0000313" key="3">
    <source>
        <dbReference type="Proteomes" id="UP001597183"/>
    </source>
</evidence>
<organism evidence="2 3">
    <name type="scientific">Actinoplanes sichuanensis</name>
    <dbReference type="NCBI Taxonomy" id="512349"/>
    <lineage>
        <taxon>Bacteria</taxon>
        <taxon>Bacillati</taxon>
        <taxon>Actinomycetota</taxon>
        <taxon>Actinomycetes</taxon>
        <taxon>Micromonosporales</taxon>
        <taxon>Micromonosporaceae</taxon>
        <taxon>Actinoplanes</taxon>
    </lineage>
</organism>
<reference evidence="3" key="1">
    <citation type="journal article" date="2019" name="Int. J. Syst. Evol. Microbiol.">
        <title>The Global Catalogue of Microorganisms (GCM) 10K type strain sequencing project: providing services to taxonomists for standard genome sequencing and annotation.</title>
        <authorList>
            <consortium name="The Broad Institute Genomics Platform"/>
            <consortium name="The Broad Institute Genome Sequencing Center for Infectious Disease"/>
            <person name="Wu L."/>
            <person name="Ma J."/>
        </authorList>
    </citation>
    <scope>NUCLEOTIDE SEQUENCE [LARGE SCALE GENOMIC DNA]</scope>
    <source>
        <strain evidence="3">CCM 7526</strain>
    </source>
</reference>
<dbReference type="RefSeq" id="WP_317792087.1">
    <property type="nucleotide sequence ID" value="NZ_AP028461.1"/>
</dbReference>
<feature type="region of interest" description="Disordered" evidence="1">
    <location>
        <begin position="263"/>
        <end position="282"/>
    </location>
</feature>
<keyword evidence="3" id="KW-1185">Reference proteome</keyword>
<accession>A0ABW4AHW5</accession>
<proteinExistence type="predicted"/>
<evidence type="ECO:0000256" key="1">
    <source>
        <dbReference type="SAM" id="MobiDB-lite"/>
    </source>
</evidence>
<dbReference type="Proteomes" id="UP001597183">
    <property type="component" value="Unassembled WGS sequence"/>
</dbReference>
<evidence type="ECO:0000313" key="2">
    <source>
        <dbReference type="EMBL" id="MFD1369763.1"/>
    </source>
</evidence>